<organism evidence="2 3">
    <name type="scientific">Mycena rosella</name>
    <name type="common">Pink bonnet</name>
    <name type="synonym">Agaricus rosellus</name>
    <dbReference type="NCBI Taxonomy" id="1033263"/>
    <lineage>
        <taxon>Eukaryota</taxon>
        <taxon>Fungi</taxon>
        <taxon>Dikarya</taxon>
        <taxon>Basidiomycota</taxon>
        <taxon>Agaricomycotina</taxon>
        <taxon>Agaricomycetes</taxon>
        <taxon>Agaricomycetidae</taxon>
        <taxon>Agaricales</taxon>
        <taxon>Marasmiineae</taxon>
        <taxon>Mycenaceae</taxon>
        <taxon>Mycena</taxon>
    </lineage>
</organism>
<evidence type="ECO:0000313" key="2">
    <source>
        <dbReference type="EMBL" id="KAJ7692208.1"/>
    </source>
</evidence>
<gene>
    <name evidence="2" type="ORF">B0H17DRAFT_1200548</name>
</gene>
<dbReference type="AlphaFoldDB" id="A0AAD7DKB1"/>
<proteinExistence type="predicted"/>
<reference evidence="2" key="1">
    <citation type="submission" date="2023-03" db="EMBL/GenBank/DDBJ databases">
        <title>Massive genome expansion in bonnet fungi (Mycena s.s.) driven by repeated elements and novel gene families across ecological guilds.</title>
        <authorList>
            <consortium name="Lawrence Berkeley National Laboratory"/>
            <person name="Harder C.B."/>
            <person name="Miyauchi S."/>
            <person name="Viragh M."/>
            <person name="Kuo A."/>
            <person name="Thoen E."/>
            <person name="Andreopoulos B."/>
            <person name="Lu D."/>
            <person name="Skrede I."/>
            <person name="Drula E."/>
            <person name="Henrissat B."/>
            <person name="Morin E."/>
            <person name="Kohler A."/>
            <person name="Barry K."/>
            <person name="LaButti K."/>
            <person name="Morin E."/>
            <person name="Salamov A."/>
            <person name="Lipzen A."/>
            <person name="Mereny Z."/>
            <person name="Hegedus B."/>
            <person name="Baldrian P."/>
            <person name="Stursova M."/>
            <person name="Weitz H."/>
            <person name="Taylor A."/>
            <person name="Grigoriev I.V."/>
            <person name="Nagy L.G."/>
            <person name="Martin F."/>
            <person name="Kauserud H."/>
        </authorList>
    </citation>
    <scope>NUCLEOTIDE SEQUENCE</scope>
    <source>
        <strain evidence="2">CBHHK067</strain>
    </source>
</reference>
<feature type="region of interest" description="Disordered" evidence="1">
    <location>
        <begin position="116"/>
        <end position="152"/>
    </location>
</feature>
<feature type="compositionally biased region" description="Polar residues" evidence="1">
    <location>
        <begin position="53"/>
        <end position="70"/>
    </location>
</feature>
<accession>A0AAD7DKB1</accession>
<evidence type="ECO:0000313" key="3">
    <source>
        <dbReference type="Proteomes" id="UP001221757"/>
    </source>
</evidence>
<evidence type="ECO:0000256" key="1">
    <source>
        <dbReference type="SAM" id="MobiDB-lite"/>
    </source>
</evidence>
<protein>
    <submittedName>
        <fullName evidence="2">Uncharacterized protein</fullName>
    </submittedName>
</protein>
<feature type="compositionally biased region" description="Basic and acidic residues" evidence="1">
    <location>
        <begin position="72"/>
        <end position="85"/>
    </location>
</feature>
<dbReference type="EMBL" id="JARKIE010000053">
    <property type="protein sequence ID" value="KAJ7692208.1"/>
    <property type="molecule type" value="Genomic_DNA"/>
</dbReference>
<feature type="region of interest" description="Disordered" evidence="1">
    <location>
        <begin position="53"/>
        <end position="90"/>
    </location>
</feature>
<name>A0AAD7DKB1_MYCRO</name>
<keyword evidence="3" id="KW-1185">Reference proteome</keyword>
<sequence>MNHPYSGAASYIYANEYPRTPADARREGPYGAMQSFIPIESVDSLPMLHPFSSRGTWDTENSVTQTQMQSFEDYHEPRPQRESQRRLLPLNVPVTHPYAQRPGLNSWIDDKSVTETEAPTTPRFPHIPPTRSRRAVATRTEPAGRGAAFVPYEQRPFEERERDRARLAAAWRRNIKVR</sequence>
<comment type="caution">
    <text evidence="2">The sequence shown here is derived from an EMBL/GenBank/DDBJ whole genome shotgun (WGS) entry which is preliminary data.</text>
</comment>
<dbReference type="Proteomes" id="UP001221757">
    <property type="component" value="Unassembled WGS sequence"/>
</dbReference>